<dbReference type="AlphaFoldDB" id="A0AAE3KVB2"/>
<name>A0AAE3KVB2_9BACT</name>
<proteinExistence type="predicted"/>
<evidence type="ECO:0000313" key="1">
    <source>
        <dbReference type="EMBL" id="MCP9765849.1"/>
    </source>
</evidence>
<accession>A0AAE3KVB2</accession>
<organism evidence="1 2">
    <name type="scientific">Lacihabitans soyangensis</name>
    <dbReference type="NCBI Taxonomy" id="869394"/>
    <lineage>
        <taxon>Bacteria</taxon>
        <taxon>Pseudomonadati</taxon>
        <taxon>Bacteroidota</taxon>
        <taxon>Cytophagia</taxon>
        <taxon>Cytophagales</taxon>
        <taxon>Leadbetterellaceae</taxon>
        <taxon>Lacihabitans</taxon>
    </lineage>
</organism>
<sequence length="155" mass="18012">MFSFLTSCEEHGLLRESKWVGVVSNDTDYIIFVKAYSKAVKLDSFYINPKKKLNREFTERELGFTEGIFYFPEGSLNEKNRLIDSVVIVFEGHKKIVHYCGGKHLGNCESIPNNLVNLWEKRNQIVDKDGNLLFGYLYKYNISFTEEDYNSAVPF</sequence>
<protein>
    <submittedName>
        <fullName evidence="1">Uncharacterized protein</fullName>
    </submittedName>
</protein>
<dbReference type="Proteomes" id="UP001204144">
    <property type="component" value="Unassembled WGS sequence"/>
</dbReference>
<evidence type="ECO:0000313" key="2">
    <source>
        <dbReference type="Proteomes" id="UP001204144"/>
    </source>
</evidence>
<reference evidence="1 2" key="1">
    <citation type="submission" date="2018-11" db="EMBL/GenBank/DDBJ databases">
        <title>Novel bacteria species description.</title>
        <authorList>
            <person name="Han J.-H."/>
        </authorList>
    </citation>
    <scope>NUCLEOTIDE SEQUENCE [LARGE SCALE GENOMIC DNA]</scope>
    <source>
        <strain evidence="1 2">KCTC23259</strain>
    </source>
</reference>
<keyword evidence="2" id="KW-1185">Reference proteome</keyword>
<dbReference type="EMBL" id="RJUF01000193">
    <property type="protein sequence ID" value="MCP9765849.1"/>
    <property type="molecule type" value="Genomic_DNA"/>
</dbReference>
<comment type="caution">
    <text evidence="1">The sequence shown here is derived from an EMBL/GenBank/DDBJ whole genome shotgun (WGS) entry which is preliminary data.</text>
</comment>
<gene>
    <name evidence="1" type="ORF">EGI31_23180</name>
</gene>